<accession>A0A6L2JLV4</accession>
<sequence length="153" mass="17205">MGGLGIGSIFALNVALLFKWVWRFRTCSNGLWVNVIKEIHGIDGCIRSSMAGKSTHNPWNFIVQSVSKLQAKGIDLLALCARSNVDHLFFSCGMAQDLWGLLARWCTLDIPEVSNIVKWFSWLDVAHVSKHARTILEGIASTMLWSIWNFRNA</sequence>
<comment type="caution">
    <text evidence="1">The sequence shown here is derived from an EMBL/GenBank/DDBJ whole genome shotgun (WGS) entry which is preliminary data.</text>
</comment>
<gene>
    <name evidence="1" type="ORF">Tci_009748</name>
</gene>
<evidence type="ECO:0000313" key="1">
    <source>
        <dbReference type="EMBL" id="GEU37770.1"/>
    </source>
</evidence>
<name>A0A6L2JLV4_TANCI</name>
<dbReference type="AlphaFoldDB" id="A0A6L2JLV4"/>
<dbReference type="PANTHER" id="PTHR33116:SF78">
    <property type="entry name" value="OS12G0587133 PROTEIN"/>
    <property type="match status" value="1"/>
</dbReference>
<keyword evidence="1" id="KW-0548">Nucleotidyltransferase</keyword>
<dbReference type="GO" id="GO:0003964">
    <property type="term" value="F:RNA-directed DNA polymerase activity"/>
    <property type="evidence" value="ECO:0007669"/>
    <property type="project" value="UniProtKB-KW"/>
</dbReference>
<dbReference type="EMBL" id="BKCJ010000970">
    <property type="protein sequence ID" value="GEU37770.1"/>
    <property type="molecule type" value="Genomic_DNA"/>
</dbReference>
<keyword evidence="1" id="KW-0808">Transferase</keyword>
<keyword evidence="1" id="KW-0695">RNA-directed DNA polymerase</keyword>
<dbReference type="PANTHER" id="PTHR33116">
    <property type="entry name" value="REVERSE TRANSCRIPTASE ZINC-BINDING DOMAIN-CONTAINING PROTEIN-RELATED-RELATED"/>
    <property type="match status" value="1"/>
</dbReference>
<reference evidence="1" key="1">
    <citation type="journal article" date="2019" name="Sci. Rep.">
        <title>Draft genome of Tanacetum cinerariifolium, the natural source of mosquito coil.</title>
        <authorList>
            <person name="Yamashiro T."/>
            <person name="Shiraishi A."/>
            <person name="Satake H."/>
            <person name="Nakayama K."/>
        </authorList>
    </citation>
    <scope>NUCLEOTIDE SEQUENCE</scope>
</reference>
<proteinExistence type="predicted"/>
<organism evidence="1">
    <name type="scientific">Tanacetum cinerariifolium</name>
    <name type="common">Dalmatian daisy</name>
    <name type="synonym">Chrysanthemum cinerariifolium</name>
    <dbReference type="NCBI Taxonomy" id="118510"/>
    <lineage>
        <taxon>Eukaryota</taxon>
        <taxon>Viridiplantae</taxon>
        <taxon>Streptophyta</taxon>
        <taxon>Embryophyta</taxon>
        <taxon>Tracheophyta</taxon>
        <taxon>Spermatophyta</taxon>
        <taxon>Magnoliopsida</taxon>
        <taxon>eudicotyledons</taxon>
        <taxon>Gunneridae</taxon>
        <taxon>Pentapetalae</taxon>
        <taxon>asterids</taxon>
        <taxon>campanulids</taxon>
        <taxon>Asterales</taxon>
        <taxon>Asteraceae</taxon>
        <taxon>Asteroideae</taxon>
        <taxon>Anthemideae</taxon>
        <taxon>Anthemidinae</taxon>
        <taxon>Tanacetum</taxon>
    </lineage>
</organism>
<protein>
    <submittedName>
        <fullName evidence="1">RNA-directed DNA polymerase, eukaryota, reverse transcriptase zinc-binding domain protein</fullName>
    </submittedName>
</protein>